<evidence type="ECO:0000313" key="2">
    <source>
        <dbReference type="EMBL" id="KAF8784100.1"/>
    </source>
</evidence>
<feature type="region of interest" description="Disordered" evidence="1">
    <location>
        <begin position="36"/>
        <end position="55"/>
    </location>
</feature>
<feature type="non-terminal residue" evidence="2">
    <location>
        <position position="1"/>
    </location>
</feature>
<accession>A0A8T0F3V0</accession>
<organism evidence="2 3">
    <name type="scientific">Argiope bruennichi</name>
    <name type="common">Wasp spider</name>
    <name type="synonym">Aranea bruennichi</name>
    <dbReference type="NCBI Taxonomy" id="94029"/>
    <lineage>
        <taxon>Eukaryota</taxon>
        <taxon>Metazoa</taxon>
        <taxon>Ecdysozoa</taxon>
        <taxon>Arthropoda</taxon>
        <taxon>Chelicerata</taxon>
        <taxon>Arachnida</taxon>
        <taxon>Araneae</taxon>
        <taxon>Araneomorphae</taxon>
        <taxon>Entelegynae</taxon>
        <taxon>Araneoidea</taxon>
        <taxon>Araneidae</taxon>
        <taxon>Argiope</taxon>
    </lineage>
</organism>
<feature type="region of interest" description="Disordered" evidence="1">
    <location>
        <begin position="293"/>
        <end position="339"/>
    </location>
</feature>
<evidence type="ECO:0000256" key="1">
    <source>
        <dbReference type="SAM" id="MobiDB-lite"/>
    </source>
</evidence>
<sequence>RASQTEDMRNVTVKAQGDWRSFGSAARKKGGRTLKGAYLRSVPPGDEKRTMECTSTRGDGRILWLAGREKAEGGTENSAYGSRSLRSVPSGEEEDLECTEERGDWQGPLARGLEERRADTDPIQTCGGTRSLQERAIPETEGDYANVLKEARGDWKDPLARRTRRKRRADTENSAYAEALVLYRVFFLESAIPETEKELECTEEPPIGKDPLVPLEESGGRDMKIQLCEGTRSLQERCHPETEKRRIWAKCTEKARGDWKDPLARRTRRKRRADTENSAYAEALVLYRRGECHPETEEEDMRCNVKKPRAIGKDPLAPPRRKRRADPENQLCGGTRSLQ</sequence>
<reference evidence="2" key="2">
    <citation type="submission" date="2020-06" db="EMBL/GenBank/DDBJ databases">
        <authorList>
            <person name="Sheffer M."/>
        </authorList>
    </citation>
    <scope>NUCLEOTIDE SEQUENCE</scope>
</reference>
<feature type="region of interest" description="Disordered" evidence="1">
    <location>
        <begin position="70"/>
        <end position="96"/>
    </location>
</feature>
<dbReference type="EMBL" id="JABXBU010000999">
    <property type="protein sequence ID" value="KAF8784100.1"/>
    <property type="molecule type" value="Genomic_DNA"/>
</dbReference>
<protein>
    <submittedName>
        <fullName evidence="2">Uncharacterized protein</fullName>
    </submittedName>
</protein>
<proteinExistence type="predicted"/>
<name>A0A8T0F3V0_ARGBR</name>
<feature type="compositionally biased region" description="Polar residues" evidence="1">
    <location>
        <begin position="75"/>
        <end position="87"/>
    </location>
</feature>
<evidence type="ECO:0000313" key="3">
    <source>
        <dbReference type="Proteomes" id="UP000807504"/>
    </source>
</evidence>
<comment type="caution">
    <text evidence="2">The sequence shown here is derived from an EMBL/GenBank/DDBJ whole genome shotgun (WGS) entry which is preliminary data.</text>
</comment>
<gene>
    <name evidence="2" type="ORF">HNY73_011671</name>
</gene>
<reference evidence="2" key="1">
    <citation type="journal article" date="2020" name="bioRxiv">
        <title>Chromosome-level reference genome of the European wasp spider Argiope bruennichi: a resource for studies on range expansion and evolutionary adaptation.</title>
        <authorList>
            <person name="Sheffer M.M."/>
            <person name="Hoppe A."/>
            <person name="Krehenwinkel H."/>
            <person name="Uhl G."/>
            <person name="Kuss A.W."/>
            <person name="Jensen L."/>
            <person name="Jensen C."/>
            <person name="Gillespie R.G."/>
            <person name="Hoff K.J."/>
            <person name="Prost S."/>
        </authorList>
    </citation>
    <scope>NUCLEOTIDE SEQUENCE</scope>
</reference>
<feature type="non-terminal residue" evidence="2">
    <location>
        <position position="339"/>
    </location>
</feature>
<keyword evidence="3" id="KW-1185">Reference proteome</keyword>
<feature type="region of interest" description="Disordered" evidence="1">
    <location>
        <begin position="197"/>
        <end position="216"/>
    </location>
</feature>
<dbReference type="AlphaFoldDB" id="A0A8T0F3V0"/>
<dbReference type="Proteomes" id="UP000807504">
    <property type="component" value="Unassembled WGS sequence"/>
</dbReference>